<dbReference type="PROSITE" id="PS50077">
    <property type="entry name" value="HEAT_REPEAT"/>
    <property type="match status" value="1"/>
</dbReference>
<dbReference type="InterPro" id="IPR016024">
    <property type="entry name" value="ARM-type_fold"/>
</dbReference>
<evidence type="ECO:0008006" key="4">
    <source>
        <dbReference type="Google" id="ProtNLM"/>
    </source>
</evidence>
<dbReference type="SUPFAM" id="SSF52540">
    <property type="entry name" value="P-loop containing nucleoside triphosphate hydrolases"/>
    <property type="match status" value="1"/>
</dbReference>
<protein>
    <recommendedName>
        <fullName evidence="4">AAA+ ATPase domain-containing protein</fullName>
    </recommendedName>
</protein>
<dbReference type="SUPFAM" id="SSF48371">
    <property type="entry name" value="ARM repeat"/>
    <property type="match status" value="1"/>
</dbReference>
<organism evidence="2 3">
    <name type="scientific">Streptomyces stramineus</name>
    <dbReference type="NCBI Taxonomy" id="173861"/>
    <lineage>
        <taxon>Bacteria</taxon>
        <taxon>Bacillati</taxon>
        <taxon>Actinomycetota</taxon>
        <taxon>Actinomycetes</taxon>
        <taxon>Kitasatosporales</taxon>
        <taxon>Streptomycetaceae</taxon>
        <taxon>Streptomyces</taxon>
    </lineage>
</organism>
<dbReference type="InterPro" id="IPR021133">
    <property type="entry name" value="HEAT_type_2"/>
</dbReference>
<dbReference type="Gene3D" id="1.25.10.10">
    <property type="entry name" value="Leucine-rich Repeat Variant"/>
    <property type="match status" value="1"/>
</dbReference>
<dbReference type="InterPro" id="IPR011989">
    <property type="entry name" value="ARM-like"/>
</dbReference>
<evidence type="ECO:0000313" key="3">
    <source>
        <dbReference type="Proteomes" id="UP001499895"/>
    </source>
</evidence>
<feature type="region of interest" description="Disordered" evidence="1">
    <location>
        <begin position="601"/>
        <end position="620"/>
    </location>
</feature>
<dbReference type="Gene3D" id="3.40.50.300">
    <property type="entry name" value="P-loop containing nucleotide triphosphate hydrolases"/>
    <property type="match status" value="1"/>
</dbReference>
<accession>A0ABP3KSL6</accession>
<reference evidence="3" key="1">
    <citation type="journal article" date="2019" name="Int. J. Syst. Evol. Microbiol.">
        <title>The Global Catalogue of Microorganisms (GCM) 10K type strain sequencing project: providing services to taxonomists for standard genome sequencing and annotation.</title>
        <authorList>
            <consortium name="The Broad Institute Genomics Platform"/>
            <consortium name="The Broad Institute Genome Sequencing Center for Infectious Disease"/>
            <person name="Wu L."/>
            <person name="Ma J."/>
        </authorList>
    </citation>
    <scope>NUCLEOTIDE SEQUENCE [LARGE SCALE GENOMIC DNA]</scope>
    <source>
        <strain evidence="3">JCM 10649</strain>
    </source>
</reference>
<dbReference type="Proteomes" id="UP001499895">
    <property type="component" value="Unassembled WGS sequence"/>
</dbReference>
<name>A0ABP3KSL6_9ACTN</name>
<keyword evidence="3" id="KW-1185">Reference proteome</keyword>
<comment type="caution">
    <text evidence="2">The sequence shown here is derived from an EMBL/GenBank/DDBJ whole genome shotgun (WGS) entry which is preliminary data.</text>
</comment>
<dbReference type="InterPro" id="IPR027417">
    <property type="entry name" value="P-loop_NTPase"/>
</dbReference>
<evidence type="ECO:0000256" key="1">
    <source>
        <dbReference type="SAM" id="MobiDB-lite"/>
    </source>
</evidence>
<dbReference type="EMBL" id="BAAAHB010000091">
    <property type="protein sequence ID" value="GAA0486121.1"/>
    <property type="molecule type" value="Genomic_DNA"/>
</dbReference>
<evidence type="ECO:0000313" key="2">
    <source>
        <dbReference type="EMBL" id="GAA0486121.1"/>
    </source>
</evidence>
<gene>
    <name evidence="2" type="ORF">GCM10009544_54470</name>
</gene>
<proteinExistence type="predicted"/>
<sequence length="1301" mass="140571">MPCARANFVQASDHGFAVGSWTQYVIVEASQATGSTPHGPDAADTAREAVHAARQRFLRRGRRVRPPFGLAARPHAQELLGRLVAEDGPATVVCEGPAGMGKSAVVEEVIGLAANRGWPVLPFRMDEVEADDRTAQKVGSRLGLPGSPATLIAQVAQGGPALLVVDQLDAVSSYSGRIPEVFEAVDEMLEALADSPNVKVVLVARTVDVEKDPRLTSLVSQEDTVERFALGLLDDQAVRAVLEQGGTPPEKLDTETLVLLRTPLHLAVFSRLTKGARTTAYRSLQDLYAQYTDDRRHEAERSLPREAWPTITQQLVEEMSRRETVTVPYVLLDRFARTDLAVLSSAGTLVHAENGRVGFFHETYFDYLFARSFVLAGHDLHDFLAASGQALFRRAQTRQVLEHLRDTDRAAFRHTAVRLLTSDLVRPHLRFVVVAVLEQLDATSEDWAALEPHAWGEDVTSGNLRRLLALPSWFEAADTGRWEGWLAAPEAVPLIFPQLEWSTAHHPARVTELLEPYRDAEGPWRQRLLSWAQSRPSAHALGLIHTLIDRGDFDATPGGSSDTGADFWHLFGQLAEEDAVAALQILGAFLTRALRQATTTEHGDPFASGHLPTPTGSSPGTLVIEAAEAAPAAALEHVLPFVIAVARASHAALSNVSPLRPRWALPPSELQPNLDEALYWTAHETLRTLAQQYPSSVTEAMGSLTAAGDCRALRFLACRTYMVWNRPDEALAWLMSDPEHLRIGWADSACWASRELIAAMTQRCEEATVERLVQSLLNHFPCWERLSEGRHLFGRAQYVLLGAVDEKRRSAAVERRLGELERKFGQHPPVGPRNSEAAHWVGPPVPRTAGESMTDGQWLRALRKYAAEGTNWEGDVPTGGATELASMLRAVAGQEPQRFVRLALTFDETIPAPAFAAVIDAVAGKADADVLLQLCAHARRLVGESLARTICQAIETAASDVVGYAALVDLLADCVDDPDPAVEAARPGAGPGQGPYGGDPLTAGLNSTRGQAALAIGALLRASDTVAPGLIPLLGRLAVDPVMAVRACAAEAVAALLRHAPEAALDLAEGLFTDTHVDIHRARTTHWLLTWALLRDTRRFAPELLRALAGPEEAAWHAGATWAVLSMQGRLIPGLPTDPAGLATAARRGAAEMVAGDPAYGTSLLPRMFHDSDAAVRTVAARAMTDVMSLSPTAADGLIGAFLGSPGLAEHPETLARALAESAARLPSRTIEACRALTAISERDSRQGRRGYALTQRHLIEAVLRLYRQGDAEVRAQCLDIIDALYRTGAHGLTAALSGER</sequence>